<keyword evidence="3" id="KW-1185">Reference proteome</keyword>
<dbReference type="AlphaFoldDB" id="A0AAN6N1V3"/>
<name>A0AAN6N1V3_9PEZI</name>
<feature type="compositionally biased region" description="Basic and acidic residues" evidence="1">
    <location>
        <begin position="131"/>
        <end position="140"/>
    </location>
</feature>
<evidence type="ECO:0000256" key="1">
    <source>
        <dbReference type="SAM" id="MobiDB-lite"/>
    </source>
</evidence>
<sequence>MSLFLNNSEGLKEPNKPLTGNLNLLLAVEKVSGMLEEYKEIKKSLSGFNPTEKESEEFIREIELHSDEIMDIIRDVIIKPLAAAEGDKNKDLTAEECIKVIINNNPPLINEFTPDEEFAPGAFDNDNSDNNIKDDELKSGEDDEDHYSAPLKKVWL</sequence>
<gene>
    <name evidence="2" type="ORF">QBC46DRAFT_411038</name>
</gene>
<proteinExistence type="predicted"/>
<feature type="region of interest" description="Disordered" evidence="1">
    <location>
        <begin position="114"/>
        <end position="156"/>
    </location>
</feature>
<evidence type="ECO:0000313" key="2">
    <source>
        <dbReference type="EMBL" id="KAK3937539.1"/>
    </source>
</evidence>
<dbReference type="EMBL" id="MU853851">
    <property type="protein sequence ID" value="KAK3937539.1"/>
    <property type="molecule type" value="Genomic_DNA"/>
</dbReference>
<evidence type="ECO:0000313" key="3">
    <source>
        <dbReference type="Proteomes" id="UP001303473"/>
    </source>
</evidence>
<organism evidence="2 3">
    <name type="scientific">Diplogelasinospora grovesii</name>
    <dbReference type="NCBI Taxonomy" id="303347"/>
    <lineage>
        <taxon>Eukaryota</taxon>
        <taxon>Fungi</taxon>
        <taxon>Dikarya</taxon>
        <taxon>Ascomycota</taxon>
        <taxon>Pezizomycotina</taxon>
        <taxon>Sordariomycetes</taxon>
        <taxon>Sordariomycetidae</taxon>
        <taxon>Sordariales</taxon>
        <taxon>Diplogelasinosporaceae</taxon>
        <taxon>Diplogelasinospora</taxon>
    </lineage>
</organism>
<dbReference type="Proteomes" id="UP001303473">
    <property type="component" value="Unassembled WGS sequence"/>
</dbReference>
<reference evidence="3" key="1">
    <citation type="journal article" date="2023" name="Mol. Phylogenet. Evol.">
        <title>Genome-scale phylogeny and comparative genomics of the fungal order Sordariales.</title>
        <authorList>
            <person name="Hensen N."/>
            <person name="Bonometti L."/>
            <person name="Westerberg I."/>
            <person name="Brannstrom I.O."/>
            <person name="Guillou S."/>
            <person name="Cros-Aarteil S."/>
            <person name="Calhoun S."/>
            <person name="Haridas S."/>
            <person name="Kuo A."/>
            <person name="Mondo S."/>
            <person name="Pangilinan J."/>
            <person name="Riley R."/>
            <person name="LaButti K."/>
            <person name="Andreopoulos B."/>
            <person name="Lipzen A."/>
            <person name="Chen C."/>
            <person name="Yan M."/>
            <person name="Daum C."/>
            <person name="Ng V."/>
            <person name="Clum A."/>
            <person name="Steindorff A."/>
            <person name="Ohm R.A."/>
            <person name="Martin F."/>
            <person name="Silar P."/>
            <person name="Natvig D.O."/>
            <person name="Lalanne C."/>
            <person name="Gautier V."/>
            <person name="Ament-Velasquez S.L."/>
            <person name="Kruys A."/>
            <person name="Hutchinson M.I."/>
            <person name="Powell A.J."/>
            <person name="Barry K."/>
            <person name="Miller A.N."/>
            <person name="Grigoriev I.V."/>
            <person name="Debuchy R."/>
            <person name="Gladieux P."/>
            <person name="Hiltunen Thoren M."/>
            <person name="Johannesson H."/>
        </authorList>
    </citation>
    <scope>NUCLEOTIDE SEQUENCE [LARGE SCALE GENOMIC DNA]</scope>
    <source>
        <strain evidence="3">CBS 340.73</strain>
    </source>
</reference>
<comment type="caution">
    <text evidence="2">The sequence shown here is derived from an EMBL/GenBank/DDBJ whole genome shotgun (WGS) entry which is preliminary data.</text>
</comment>
<accession>A0AAN6N1V3</accession>
<protein>
    <submittedName>
        <fullName evidence="2">Uncharacterized protein</fullName>
    </submittedName>
</protein>